<keyword evidence="4 7" id="KW-1133">Transmembrane helix</keyword>
<evidence type="ECO:0000256" key="7">
    <source>
        <dbReference type="RuleBase" id="RU367022"/>
    </source>
</evidence>
<evidence type="ECO:0000256" key="1">
    <source>
        <dbReference type="ARBA" id="ARBA00006921"/>
    </source>
</evidence>
<dbReference type="PANTHER" id="PTHR12483">
    <property type="entry name" value="SOLUTE CARRIER FAMILY 31 COPPER TRANSPORTERS"/>
    <property type="match status" value="1"/>
</dbReference>
<sequence length="154" mass="16245">MDMKGMNMMPGSHNMSGHAHHGMMHMTFFWGDRGQILFTGWPGDRGLGVYLLALVFVAVAAAAEECLSALFLLGRHAASAPGRASVGMALTAIHTLRMGLLYLVMLAVMSFNAGVFIAAVIGHAVGFLVAGSGVFKWTRNGAGQIADGHDIVKC</sequence>
<keyword evidence="6 7" id="KW-0472">Membrane</keyword>
<comment type="similarity">
    <text evidence="1 7">Belongs to the copper transporter (Ctr) (TC 1.A.56) family. SLC31A subfamily.</text>
</comment>
<evidence type="ECO:0000256" key="3">
    <source>
        <dbReference type="ARBA" id="ARBA00022796"/>
    </source>
</evidence>
<protein>
    <recommendedName>
        <fullName evidence="7">Copper transport protein</fullName>
    </recommendedName>
</protein>
<dbReference type="GO" id="GO:0005375">
    <property type="term" value="F:copper ion transmembrane transporter activity"/>
    <property type="evidence" value="ECO:0007669"/>
    <property type="project" value="UniProtKB-UniRule"/>
</dbReference>
<evidence type="ECO:0000256" key="4">
    <source>
        <dbReference type="ARBA" id="ARBA00022989"/>
    </source>
</evidence>
<proteinExistence type="evidence at transcript level"/>
<dbReference type="InterPro" id="IPR007274">
    <property type="entry name" value="Cop_transporter"/>
</dbReference>
<name>A0A068FMS4_ONCHC</name>
<feature type="transmembrane region" description="Helical" evidence="7">
    <location>
        <begin position="100"/>
        <end position="130"/>
    </location>
</feature>
<organism evidence="8">
    <name type="scientific">Oncidium hybrid cultivar</name>
    <name type="common">Orchid</name>
    <dbReference type="NCBI Taxonomy" id="141207"/>
    <lineage>
        <taxon>Eukaryota</taxon>
        <taxon>Viridiplantae</taxon>
        <taxon>Streptophyta</taxon>
        <taxon>Embryophyta</taxon>
        <taxon>Tracheophyta</taxon>
        <taxon>Spermatophyta</taxon>
        <taxon>Magnoliopsida</taxon>
        <taxon>Liliopsida</taxon>
        <taxon>Asparagales</taxon>
        <taxon>Orchidaceae</taxon>
        <taxon>Epidendroideae</taxon>
        <taxon>Cymbidieae</taxon>
        <taxon>Oncidiinae</taxon>
        <taxon>Oncidium</taxon>
    </lineage>
</organism>
<accession>A0A068FMS4</accession>
<dbReference type="AlphaFoldDB" id="A0A068FMS4"/>
<evidence type="ECO:0000256" key="5">
    <source>
        <dbReference type="ARBA" id="ARBA00023008"/>
    </source>
</evidence>
<dbReference type="PANTHER" id="PTHR12483:SF42">
    <property type="entry name" value="COPPER TRANSPORTER 4"/>
    <property type="match status" value="1"/>
</dbReference>
<evidence type="ECO:0000256" key="6">
    <source>
        <dbReference type="ARBA" id="ARBA00023136"/>
    </source>
</evidence>
<comment type="subcellular location">
    <subcellularLocation>
        <location evidence="7">Membrane</location>
        <topology evidence="7">Multi-pass membrane protein</topology>
    </subcellularLocation>
</comment>
<evidence type="ECO:0000313" key="8">
    <source>
        <dbReference type="EMBL" id="AID66717.1"/>
    </source>
</evidence>
<keyword evidence="2 7" id="KW-0812">Transmembrane</keyword>
<dbReference type="Pfam" id="PF04145">
    <property type="entry name" value="Ctr"/>
    <property type="match status" value="1"/>
</dbReference>
<keyword evidence="3 7" id="KW-0187">Copper transport</keyword>
<keyword evidence="7" id="KW-0813">Transport</keyword>
<keyword evidence="7" id="KW-0406">Ion transport</keyword>
<dbReference type="EMBL" id="KJ650199">
    <property type="protein sequence ID" value="AID66717.1"/>
    <property type="molecule type" value="mRNA"/>
</dbReference>
<evidence type="ECO:0000256" key="2">
    <source>
        <dbReference type="ARBA" id="ARBA00022692"/>
    </source>
</evidence>
<dbReference type="GO" id="GO:0005886">
    <property type="term" value="C:plasma membrane"/>
    <property type="evidence" value="ECO:0007669"/>
    <property type="project" value="TreeGrafter"/>
</dbReference>
<keyword evidence="5 7" id="KW-0186">Copper</keyword>
<reference evidence="8" key="1">
    <citation type="submission" date="2014-04" db="EMBL/GenBank/DDBJ databases">
        <title>Cloning of CTR/COPT 6 from Oncidium hybrid cultivar.</title>
        <authorList>
            <person name="Lai Z."/>
            <person name="Li L."/>
        </authorList>
    </citation>
    <scope>NUCLEOTIDE SEQUENCE</scope>
    <source>
        <tissue evidence="8">In vitro plantlets</tissue>
    </source>
</reference>